<evidence type="ECO:0000313" key="4">
    <source>
        <dbReference type="Proteomes" id="UP000664073"/>
    </source>
</evidence>
<protein>
    <submittedName>
        <fullName evidence="3">Autotransporter domain-containing protein</fullName>
    </submittedName>
</protein>
<dbReference type="PROSITE" id="PS51208">
    <property type="entry name" value="AUTOTRANSPORTER"/>
    <property type="match status" value="1"/>
</dbReference>
<dbReference type="Proteomes" id="UP000664073">
    <property type="component" value="Unassembled WGS sequence"/>
</dbReference>
<organism evidence="3 4">
    <name type="scientific">Acetobacter garciniae</name>
    <dbReference type="NCBI Taxonomy" id="2817435"/>
    <lineage>
        <taxon>Bacteria</taxon>
        <taxon>Pseudomonadati</taxon>
        <taxon>Pseudomonadota</taxon>
        <taxon>Alphaproteobacteria</taxon>
        <taxon>Acetobacterales</taxon>
        <taxon>Acetobacteraceae</taxon>
        <taxon>Acetobacter</taxon>
    </lineage>
</organism>
<keyword evidence="1" id="KW-0732">Signal</keyword>
<proteinExistence type="predicted"/>
<dbReference type="AlphaFoldDB" id="A0A939KPA7"/>
<reference evidence="3" key="1">
    <citation type="submission" date="2021-03" db="EMBL/GenBank/DDBJ databases">
        <title>The complete genome sequence of Acetobacter sp. TBRC 12339.</title>
        <authorList>
            <person name="Charoenyingcharoen P."/>
            <person name="Yukphan P."/>
        </authorList>
    </citation>
    <scope>NUCLEOTIDE SEQUENCE</scope>
    <source>
        <strain evidence="3">TBRC 12339</strain>
    </source>
</reference>
<dbReference type="InterPro" id="IPR036709">
    <property type="entry name" value="Autotransporte_beta_dom_sf"/>
</dbReference>
<dbReference type="InterPro" id="IPR013425">
    <property type="entry name" value="Autotrns_rpt"/>
</dbReference>
<dbReference type="GO" id="GO:0019867">
    <property type="term" value="C:outer membrane"/>
    <property type="evidence" value="ECO:0007669"/>
    <property type="project" value="InterPro"/>
</dbReference>
<dbReference type="InterPro" id="IPR006315">
    <property type="entry name" value="OM_autotransptr_brl_dom"/>
</dbReference>
<evidence type="ECO:0000313" key="3">
    <source>
        <dbReference type="EMBL" id="MBO1326635.1"/>
    </source>
</evidence>
<comment type="caution">
    <text evidence="3">The sequence shown here is derived from an EMBL/GenBank/DDBJ whole genome shotgun (WGS) entry which is preliminary data.</text>
</comment>
<dbReference type="SUPFAM" id="SSF103515">
    <property type="entry name" value="Autotransporter"/>
    <property type="match status" value="1"/>
</dbReference>
<dbReference type="NCBIfam" id="TIGR01414">
    <property type="entry name" value="autotrans_barl"/>
    <property type="match status" value="1"/>
</dbReference>
<dbReference type="InterPro" id="IPR005546">
    <property type="entry name" value="Autotransporte_beta"/>
</dbReference>
<gene>
    <name evidence="3" type="ORF">J2D77_15910</name>
</gene>
<dbReference type="Gene3D" id="2.40.128.130">
    <property type="entry name" value="Autotransporter beta-domain"/>
    <property type="match status" value="1"/>
</dbReference>
<dbReference type="Pfam" id="PF03797">
    <property type="entry name" value="Autotransporter"/>
    <property type="match status" value="1"/>
</dbReference>
<keyword evidence="4" id="KW-1185">Reference proteome</keyword>
<dbReference type="RefSeq" id="WP_207847437.1">
    <property type="nucleotide sequence ID" value="NZ_JAFVMH010000013.1"/>
</dbReference>
<dbReference type="SUPFAM" id="SSF51126">
    <property type="entry name" value="Pectin lyase-like"/>
    <property type="match status" value="1"/>
</dbReference>
<dbReference type="EMBL" id="JAFVMH010000013">
    <property type="protein sequence ID" value="MBO1326635.1"/>
    <property type="molecule type" value="Genomic_DNA"/>
</dbReference>
<evidence type="ECO:0000256" key="1">
    <source>
        <dbReference type="ARBA" id="ARBA00022729"/>
    </source>
</evidence>
<accession>A0A939KPA7</accession>
<dbReference type="InterPro" id="IPR011050">
    <property type="entry name" value="Pectin_lyase_fold/virulence"/>
</dbReference>
<dbReference type="SMART" id="SM00869">
    <property type="entry name" value="Autotransporter"/>
    <property type="match status" value="1"/>
</dbReference>
<sequence length="570" mass="58514">MTGGNETLSGTNTYSGNTVVSNGTLTVDGSIASSPVTVENNGVLAGSGIVGATEVESGGIISPAGSDAAGDGPVGTLTTNGSLSMDAGSTLLANAVGTDTGTSVQVNGTTNELIQSDQVKVNGALTLSGSTIALTGTPLKYGQAYELFSATDGVTIDNSNVVAAVNPYLFLAPSLSTDGTNVYVTDERNGVSFASVANTRNESTVGGALDRLPANSSVAVAVSQLNAANARSAFNALSGEIHASARTALIQDSFFVRQAALDRLDGADCDSAQVDSTIRTADVRTKHDDGRCHSDRAVFWGEAYGSLGHNSGDGNAAAMQHSTTGFVMGADAPVLDTWRVGGLLSYGRSMFDIGSGRSSSGHSNNVSVGGYAGTHWGNLNLRLGATYTWDMLSIRRNVAFPGFGNRLNSNYLGGTAQGFGELSYKLHAGHTIVEPFGNVAYVNLHTDGYHEHGGPSAVRGAATDTGVTFSPFGFRASSAVQVGKLTLVPHGMVAYRHAFGLTTPTMRQVFASTNGGMDVGGVALSTNAVVVDAGLSARLTDRIDIGLSFIGQYGDQSVDSGARAHFRFKF</sequence>
<evidence type="ECO:0000259" key="2">
    <source>
        <dbReference type="PROSITE" id="PS51208"/>
    </source>
</evidence>
<feature type="domain" description="Autotransporter" evidence="2">
    <location>
        <begin position="292"/>
        <end position="570"/>
    </location>
</feature>
<dbReference type="NCBIfam" id="TIGR02601">
    <property type="entry name" value="autotrns_rpt"/>
    <property type="match status" value="1"/>
</dbReference>
<name>A0A939KPA7_9PROT</name>